<dbReference type="EMBL" id="VSSQ01035776">
    <property type="protein sequence ID" value="MPM88094.1"/>
    <property type="molecule type" value="Genomic_DNA"/>
</dbReference>
<name>A0A645DF63_9ZZZZ</name>
<comment type="caution">
    <text evidence="1">The sequence shown here is derived from an EMBL/GenBank/DDBJ whole genome shotgun (WGS) entry which is preliminary data.</text>
</comment>
<dbReference type="AlphaFoldDB" id="A0A645DF63"/>
<gene>
    <name evidence="1" type="ORF">SDC9_135195</name>
</gene>
<sequence length="91" mass="9777">MYKRRRMLFCSIPKKSATISRAERKAVSPDVIGAAITPKTANNPPIVPSQFFVMASTITEAFVSSMPFSPKKQVAAAAQIKATIPSVIIAP</sequence>
<organism evidence="1">
    <name type="scientific">bioreactor metagenome</name>
    <dbReference type="NCBI Taxonomy" id="1076179"/>
    <lineage>
        <taxon>unclassified sequences</taxon>
        <taxon>metagenomes</taxon>
        <taxon>ecological metagenomes</taxon>
    </lineage>
</organism>
<protein>
    <submittedName>
        <fullName evidence="1">Uncharacterized protein</fullName>
    </submittedName>
</protein>
<proteinExistence type="predicted"/>
<reference evidence="1" key="1">
    <citation type="submission" date="2019-08" db="EMBL/GenBank/DDBJ databases">
        <authorList>
            <person name="Kucharzyk K."/>
            <person name="Murdoch R.W."/>
            <person name="Higgins S."/>
            <person name="Loffler F."/>
        </authorList>
    </citation>
    <scope>NUCLEOTIDE SEQUENCE</scope>
</reference>
<evidence type="ECO:0000313" key="1">
    <source>
        <dbReference type="EMBL" id="MPM88094.1"/>
    </source>
</evidence>
<accession>A0A645DF63</accession>